<dbReference type="Pfam" id="PF01796">
    <property type="entry name" value="OB_ChsH2_C"/>
    <property type="match status" value="1"/>
</dbReference>
<evidence type="ECO:0000259" key="2">
    <source>
        <dbReference type="Pfam" id="PF12172"/>
    </source>
</evidence>
<feature type="domain" description="ChsH2 C-terminal OB-fold" evidence="1">
    <location>
        <begin position="53"/>
        <end position="118"/>
    </location>
</feature>
<feature type="domain" description="ChsH2 rubredoxin-like zinc ribbon" evidence="2">
    <location>
        <begin position="16"/>
        <end position="51"/>
    </location>
</feature>
<reference evidence="4" key="1">
    <citation type="submission" date="2016-03" db="EMBL/GenBank/DDBJ databases">
        <title>Complete genome sequence of Solimmundus cernigliae, representing a novel lineage of polycyclic aromatic hydrocarbon degraders within the Gammaproteobacteria.</title>
        <authorList>
            <person name="Singleton D.R."/>
            <person name="Dickey A.N."/>
            <person name="Scholl E.H."/>
            <person name="Wright F.A."/>
            <person name="Aitken M.D."/>
        </authorList>
    </citation>
    <scope>NUCLEOTIDE SEQUENCE [LARGE SCALE GENOMIC DNA]</scope>
    <source>
        <strain evidence="4">TR3.2</strain>
    </source>
</reference>
<dbReference type="SUPFAM" id="SSF50249">
    <property type="entry name" value="Nucleic acid-binding proteins"/>
    <property type="match status" value="1"/>
</dbReference>
<dbReference type="EMBL" id="CP014671">
    <property type="protein sequence ID" value="ANX03573.1"/>
    <property type="molecule type" value="Genomic_DNA"/>
</dbReference>
<sequence length="133" mass="15279">MSKLLPNIDDLTRPFWDAAQQRQLLMQRCVDCDAYVWHPQPWCRACYGQRLAWQPVRGVAELFTYSVVHYAPLPGYANEVPYVLATVRLAEGPQMMTNLVGCDWRQVHIGMPLRLCWEARADGFLVPQFTPVG</sequence>
<organism evidence="3 4">
    <name type="scientific">Immundisolibacter cernigliae</name>
    <dbReference type="NCBI Taxonomy" id="1810504"/>
    <lineage>
        <taxon>Bacteria</taxon>
        <taxon>Pseudomonadati</taxon>
        <taxon>Pseudomonadota</taxon>
        <taxon>Gammaproteobacteria</taxon>
        <taxon>Immundisolibacterales</taxon>
        <taxon>Immundisolibacteraceae</taxon>
        <taxon>Immundisolibacter</taxon>
    </lineage>
</organism>
<dbReference type="PANTHER" id="PTHR34075:SF5">
    <property type="entry name" value="BLR3430 PROTEIN"/>
    <property type="match status" value="1"/>
</dbReference>
<dbReference type="Pfam" id="PF12172">
    <property type="entry name" value="zf-ChsH2"/>
    <property type="match status" value="1"/>
</dbReference>
<dbReference type="InParanoid" id="A0A1B1YSF3"/>
<dbReference type="RefSeq" id="WP_068803071.1">
    <property type="nucleotide sequence ID" value="NZ_CP014671.1"/>
</dbReference>
<evidence type="ECO:0000313" key="3">
    <source>
        <dbReference type="EMBL" id="ANX03573.1"/>
    </source>
</evidence>
<dbReference type="InterPro" id="IPR012340">
    <property type="entry name" value="NA-bd_OB-fold"/>
</dbReference>
<dbReference type="Proteomes" id="UP000092952">
    <property type="component" value="Chromosome"/>
</dbReference>
<dbReference type="AlphaFoldDB" id="A0A1B1YSF3"/>
<dbReference type="InterPro" id="IPR052513">
    <property type="entry name" value="Thioester_dehydratase-like"/>
</dbReference>
<dbReference type="KEGG" id="gbi:PG2T_04770"/>
<dbReference type="OrthoDB" id="3182121at2"/>
<gene>
    <name evidence="3" type="ORF">PG2T_04770</name>
</gene>
<dbReference type="STRING" id="1810504.PG2T_04770"/>
<proteinExistence type="predicted"/>
<accession>A0A1B1YSF3</accession>
<keyword evidence="4" id="KW-1185">Reference proteome</keyword>
<evidence type="ECO:0000259" key="1">
    <source>
        <dbReference type="Pfam" id="PF01796"/>
    </source>
</evidence>
<evidence type="ECO:0000313" key="4">
    <source>
        <dbReference type="Proteomes" id="UP000092952"/>
    </source>
</evidence>
<name>A0A1B1YSF3_9GAMM</name>
<dbReference type="InterPro" id="IPR002878">
    <property type="entry name" value="ChsH2_C"/>
</dbReference>
<dbReference type="Gene3D" id="6.10.30.10">
    <property type="match status" value="1"/>
</dbReference>
<protein>
    <recommendedName>
        <fullName evidence="5">DNA-binding protein</fullName>
    </recommendedName>
</protein>
<evidence type="ECO:0008006" key="5">
    <source>
        <dbReference type="Google" id="ProtNLM"/>
    </source>
</evidence>
<dbReference type="InterPro" id="IPR022002">
    <property type="entry name" value="ChsH2_Znr"/>
</dbReference>
<dbReference type="PANTHER" id="PTHR34075">
    <property type="entry name" value="BLR3430 PROTEIN"/>
    <property type="match status" value="1"/>
</dbReference>